<organism evidence="3 4">
    <name type="scientific">Hymenobacter monticola</name>
    <dbReference type="NCBI Taxonomy" id="1705399"/>
    <lineage>
        <taxon>Bacteria</taxon>
        <taxon>Pseudomonadati</taxon>
        <taxon>Bacteroidota</taxon>
        <taxon>Cytophagia</taxon>
        <taxon>Cytophagales</taxon>
        <taxon>Hymenobacteraceae</taxon>
        <taxon>Hymenobacter</taxon>
    </lineage>
</organism>
<evidence type="ECO:0000313" key="3">
    <source>
        <dbReference type="EMBL" id="UOE33902.1"/>
    </source>
</evidence>
<feature type="signal peptide" evidence="1">
    <location>
        <begin position="1"/>
        <end position="21"/>
    </location>
</feature>
<dbReference type="EMBL" id="CP094534">
    <property type="protein sequence ID" value="UOE33902.1"/>
    <property type="molecule type" value="Genomic_DNA"/>
</dbReference>
<protein>
    <submittedName>
        <fullName evidence="3">DUF6438 domain-containing protein</fullName>
    </submittedName>
</protein>
<gene>
    <name evidence="3" type="ORF">MTP16_22660</name>
</gene>
<evidence type="ECO:0000313" key="4">
    <source>
        <dbReference type="Proteomes" id="UP000831390"/>
    </source>
</evidence>
<keyword evidence="4" id="KW-1185">Reference proteome</keyword>
<name>A0ABY4B6H2_9BACT</name>
<dbReference type="RefSeq" id="WP_243514369.1">
    <property type="nucleotide sequence ID" value="NZ_CP094534.1"/>
</dbReference>
<dbReference type="InterPro" id="IPR045497">
    <property type="entry name" value="DUF6438"/>
</dbReference>
<proteinExistence type="predicted"/>
<keyword evidence="1" id="KW-0732">Signal</keyword>
<accession>A0ABY4B6H2</accession>
<reference evidence="3 4" key="1">
    <citation type="submission" date="2022-03" db="EMBL/GenBank/DDBJ databases">
        <title>Hymenobactersp. isolated from the air.</title>
        <authorList>
            <person name="Won M."/>
            <person name="Kwon S.-W."/>
        </authorList>
    </citation>
    <scope>NUCLEOTIDE SEQUENCE [LARGE SCALE GENOMIC DNA]</scope>
    <source>
        <strain evidence="3 4">KACC 22596</strain>
    </source>
</reference>
<evidence type="ECO:0000256" key="1">
    <source>
        <dbReference type="SAM" id="SignalP"/>
    </source>
</evidence>
<sequence length="169" mass="18739">MRSISLLLLLSIFSFSVPACAQKATVQKTKTKKVSKKATPTEAGPVLTYERTPCFGTCPVYTMQVYADGRVAYEGRHHVPLIGRKEFKLPAAAVADMLRQAKEAHFETFQEQYKSGVTDMPSTIVAIRQPDGTVKKVTAESAVPENVQTYFTYLTTQFDQLVQAKGLEK</sequence>
<feature type="domain" description="DUF6438" evidence="2">
    <location>
        <begin position="46"/>
        <end position="155"/>
    </location>
</feature>
<feature type="chain" id="PRO_5047272288" evidence="1">
    <location>
        <begin position="22"/>
        <end position="169"/>
    </location>
</feature>
<dbReference type="Pfam" id="PF20033">
    <property type="entry name" value="DUF6438"/>
    <property type="match status" value="1"/>
</dbReference>
<evidence type="ECO:0000259" key="2">
    <source>
        <dbReference type="Pfam" id="PF20033"/>
    </source>
</evidence>
<dbReference type="Proteomes" id="UP000831390">
    <property type="component" value="Chromosome"/>
</dbReference>